<proteinExistence type="predicted"/>
<dbReference type="EMBL" id="JAVDRD010000007">
    <property type="protein sequence ID" value="MDR6511934.1"/>
    <property type="molecule type" value="Genomic_DNA"/>
</dbReference>
<dbReference type="Proteomes" id="UP001184150">
    <property type="component" value="Unassembled WGS sequence"/>
</dbReference>
<keyword evidence="2" id="KW-1185">Reference proteome</keyword>
<organism evidence="1 2">
    <name type="scientific">Novosphingobium capsulatum</name>
    <dbReference type="NCBI Taxonomy" id="13688"/>
    <lineage>
        <taxon>Bacteria</taxon>
        <taxon>Pseudomonadati</taxon>
        <taxon>Pseudomonadota</taxon>
        <taxon>Alphaproteobacteria</taxon>
        <taxon>Sphingomonadales</taxon>
        <taxon>Sphingomonadaceae</taxon>
        <taxon>Novosphingobium</taxon>
    </lineage>
</organism>
<accession>A0ABU1MNM7</accession>
<comment type="caution">
    <text evidence="1">The sequence shown here is derived from an EMBL/GenBank/DDBJ whole genome shotgun (WGS) entry which is preliminary data.</text>
</comment>
<evidence type="ECO:0000313" key="2">
    <source>
        <dbReference type="Proteomes" id="UP001184150"/>
    </source>
</evidence>
<dbReference type="RefSeq" id="WP_169050111.1">
    <property type="nucleotide sequence ID" value="NZ_JAVDRD010000007.1"/>
</dbReference>
<name>A0ABU1MNM7_9SPHN</name>
<gene>
    <name evidence="1" type="ORF">J2792_002817</name>
</gene>
<sequence>MTALIATLASSLPYPAAARSGGISMAQTRAIALKAAPGRIEKEEREREGGAWRCSFDIRRGDRIHEFGVAISSGHVVEDKFEPLKARD</sequence>
<protein>
    <submittedName>
        <fullName evidence="1">Membrane protein YkoI</fullName>
    </submittedName>
</protein>
<evidence type="ECO:0000313" key="1">
    <source>
        <dbReference type="EMBL" id="MDR6511934.1"/>
    </source>
</evidence>
<reference evidence="1 2" key="1">
    <citation type="submission" date="2023-07" db="EMBL/GenBank/DDBJ databases">
        <title>Sorghum-associated microbial communities from plants grown in Nebraska, USA.</title>
        <authorList>
            <person name="Schachtman D."/>
        </authorList>
    </citation>
    <scope>NUCLEOTIDE SEQUENCE [LARGE SCALE GENOMIC DNA]</scope>
    <source>
        <strain evidence="1 2">DS1027</strain>
    </source>
</reference>
<dbReference type="Gene3D" id="3.10.450.40">
    <property type="match status" value="1"/>
</dbReference>